<keyword evidence="2" id="KW-1185">Reference proteome</keyword>
<sequence>MKTVHHSLVQKQWLHSEDHIQNDELSADNTCMKLMVLMIERELSTVRGMLVEAAEKYAWKFLQSDNPHHKTSLELEAYSKWLQAHVNTILNTNDTINIFLHEHDSNGGVVCWFRNQALEDLYIEFCGRTAHSKNTITFKGAVYANYSNGYRRSMVNCLNNEVIGKKFRTHLIWLNQQGL</sequence>
<gene>
    <name evidence="1" type="ORF">PAXINDRAFT_155883</name>
</gene>
<evidence type="ECO:0000313" key="1">
    <source>
        <dbReference type="EMBL" id="KIJ15054.1"/>
    </source>
</evidence>
<dbReference type="OrthoDB" id="2676889at2759"/>
<proteinExistence type="predicted"/>
<organism evidence="1 2">
    <name type="scientific">Paxillus involutus ATCC 200175</name>
    <dbReference type="NCBI Taxonomy" id="664439"/>
    <lineage>
        <taxon>Eukaryota</taxon>
        <taxon>Fungi</taxon>
        <taxon>Dikarya</taxon>
        <taxon>Basidiomycota</taxon>
        <taxon>Agaricomycotina</taxon>
        <taxon>Agaricomycetes</taxon>
        <taxon>Agaricomycetidae</taxon>
        <taxon>Boletales</taxon>
        <taxon>Paxilineae</taxon>
        <taxon>Paxillaceae</taxon>
        <taxon>Paxillus</taxon>
    </lineage>
</organism>
<dbReference type="HOGENOM" id="CLU_1514118_0_0_1"/>
<name>A0A0C9SYI0_PAXIN</name>
<protein>
    <submittedName>
        <fullName evidence="1">Uncharacterized protein</fullName>
    </submittedName>
</protein>
<reference evidence="1 2" key="1">
    <citation type="submission" date="2014-06" db="EMBL/GenBank/DDBJ databases">
        <authorList>
            <consortium name="DOE Joint Genome Institute"/>
            <person name="Kuo A."/>
            <person name="Kohler A."/>
            <person name="Nagy L.G."/>
            <person name="Floudas D."/>
            <person name="Copeland A."/>
            <person name="Barry K.W."/>
            <person name="Cichocki N."/>
            <person name="Veneault-Fourrey C."/>
            <person name="LaButti K."/>
            <person name="Lindquist E.A."/>
            <person name="Lipzen A."/>
            <person name="Lundell T."/>
            <person name="Morin E."/>
            <person name="Murat C."/>
            <person name="Sun H."/>
            <person name="Tunlid A."/>
            <person name="Henrissat B."/>
            <person name="Grigoriev I.V."/>
            <person name="Hibbett D.S."/>
            <person name="Martin F."/>
            <person name="Nordberg H.P."/>
            <person name="Cantor M.N."/>
            <person name="Hua S.X."/>
        </authorList>
    </citation>
    <scope>NUCLEOTIDE SEQUENCE [LARGE SCALE GENOMIC DNA]</scope>
    <source>
        <strain evidence="1 2">ATCC 200175</strain>
    </source>
</reference>
<dbReference type="AlphaFoldDB" id="A0A0C9SYI0"/>
<reference evidence="2" key="2">
    <citation type="submission" date="2015-01" db="EMBL/GenBank/DDBJ databases">
        <title>Evolutionary Origins and Diversification of the Mycorrhizal Mutualists.</title>
        <authorList>
            <consortium name="DOE Joint Genome Institute"/>
            <consortium name="Mycorrhizal Genomics Consortium"/>
            <person name="Kohler A."/>
            <person name="Kuo A."/>
            <person name="Nagy L.G."/>
            <person name="Floudas D."/>
            <person name="Copeland A."/>
            <person name="Barry K.W."/>
            <person name="Cichocki N."/>
            <person name="Veneault-Fourrey C."/>
            <person name="LaButti K."/>
            <person name="Lindquist E.A."/>
            <person name="Lipzen A."/>
            <person name="Lundell T."/>
            <person name="Morin E."/>
            <person name="Murat C."/>
            <person name="Riley R."/>
            <person name="Ohm R."/>
            <person name="Sun H."/>
            <person name="Tunlid A."/>
            <person name="Henrissat B."/>
            <person name="Grigoriev I.V."/>
            <person name="Hibbett D.S."/>
            <person name="Martin F."/>
        </authorList>
    </citation>
    <scope>NUCLEOTIDE SEQUENCE [LARGE SCALE GENOMIC DNA]</scope>
    <source>
        <strain evidence="2">ATCC 200175</strain>
    </source>
</reference>
<evidence type="ECO:0000313" key="2">
    <source>
        <dbReference type="Proteomes" id="UP000053647"/>
    </source>
</evidence>
<accession>A0A0C9SYI0</accession>
<dbReference type="Proteomes" id="UP000053647">
    <property type="component" value="Unassembled WGS sequence"/>
</dbReference>
<dbReference type="EMBL" id="KN819339">
    <property type="protein sequence ID" value="KIJ15054.1"/>
    <property type="molecule type" value="Genomic_DNA"/>
</dbReference>